<dbReference type="EMBL" id="CAXLJM020000076">
    <property type="protein sequence ID" value="CAL8129138.1"/>
    <property type="molecule type" value="Genomic_DNA"/>
</dbReference>
<sequence length="405" mass="47316">MLIHENLLCGVKVHLQLHKYFGTWPVDLITRERKDVAVLSSINQIKWQWVKLFFASVFLAILWVQIFSSRNVENLITTLESMLYSCSLQTIIILKVTYLQRRHFAAELLNLILKYERCLKNAGENKQYFYLERSSKALVRFIQFCATVATPVLVVSYALQRWRNPCNSAMFLFKILAECSAEINTSTWRISSLTQLALQILFSIWLIFDMCGGFMFQTVELIYLESCCFNHYIKSIRMSLFQVDFKISYFLQFRQLQTLLRLYNLIQQDIMKVVICTTIFSFIVSLYALIYLGSGEEGISIPKLMFFSCLFLDCFLAIVACFGTFAGVHSESLRTVEFMKEKVLPRLMQSHNLCQRKQFIVLISKYVKSFRVFKFDIGEVNYVEKFTPVAMLQFCFDQVANLLLI</sequence>
<gene>
    <name evidence="2" type="ORF">ODALV1_LOCUS22897</name>
</gene>
<evidence type="ECO:0000313" key="3">
    <source>
        <dbReference type="Proteomes" id="UP001642540"/>
    </source>
</evidence>
<accession>A0ABP1RJE2</accession>
<keyword evidence="3" id="KW-1185">Reference proteome</keyword>
<name>A0ABP1RJE2_9HEXA</name>
<feature type="transmembrane region" description="Helical" evidence="1">
    <location>
        <begin position="304"/>
        <end position="328"/>
    </location>
</feature>
<comment type="caution">
    <text evidence="2">The sequence shown here is derived from an EMBL/GenBank/DDBJ whole genome shotgun (WGS) entry which is preliminary data.</text>
</comment>
<protein>
    <recommendedName>
        <fullName evidence="4">Gustatory receptor</fullName>
    </recommendedName>
</protein>
<feature type="transmembrane region" description="Helical" evidence="1">
    <location>
        <begin position="49"/>
        <end position="69"/>
    </location>
</feature>
<dbReference type="Proteomes" id="UP001642540">
    <property type="component" value="Unassembled WGS sequence"/>
</dbReference>
<proteinExistence type="predicted"/>
<keyword evidence="1" id="KW-1133">Transmembrane helix</keyword>
<evidence type="ECO:0008006" key="4">
    <source>
        <dbReference type="Google" id="ProtNLM"/>
    </source>
</evidence>
<organism evidence="2 3">
    <name type="scientific">Orchesella dallaii</name>
    <dbReference type="NCBI Taxonomy" id="48710"/>
    <lineage>
        <taxon>Eukaryota</taxon>
        <taxon>Metazoa</taxon>
        <taxon>Ecdysozoa</taxon>
        <taxon>Arthropoda</taxon>
        <taxon>Hexapoda</taxon>
        <taxon>Collembola</taxon>
        <taxon>Entomobryomorpha</taxon>
        <taxon>Entomobryoidea</taxon>
        <taxon>Orchesellidae</taxon>
        <taxon>Orchesellinae</taxon>
        <taxon>Orchesella</taxon>
    </lineage>
</organism>
<feature type="transmembrane region" description="Helical" evidence="1">
    <location>
        <begin position="137"/>
        <end position="159"/>
    </location>
</feature>
<reference evidence="2 3" key="1">
    <citation type="submission" date="2024-08" db="EMBL/GenBank/DDBJ databases">
        <authorList>
            <person name="Cucini C."/>
            <person name="Frati F."/>
        </authorList>
    </citation>
    <scope>NUCLEOTIDE SEQUENCE [LARGE SCALE GENOMIC DNA]</scope>
</reference>
<feature type="transmembrane region" description="Helical" evidence="1">
    <location>
        <begin position="270"/>
        <end position="292"/>
    </location>
</feature>
<evidence type="ECO:0000313" key="2">
    <source>
        <dbReference type="EMBL" id="CAL8129138.1"/>
    </source>
</evidence>
<evidence type="ECO:0000256" key="1">
    <source>
        <dbReference type="SAM" id="Phobius"/>
    </source>
</evidence>
<feature type="transmembrane region" description="Helical" evidence="1">
    <location>
        <begin position="81"/>
        <end position="99"/>
    </location>
</feature>
<keyword evidence="1" id="KW-0812">Transmembrane</keyword>
<keyword evidence="1" id="KW-0472">Membrane</keyword>
<feature type="transmembrane region" description="Helical" evidence="1">
    <location>
        <begin position="196"/>
        <end position="216"/>
    </location>
</feature>